<dbReference type="InterPro" id="IPR027417">
    <property type="entry name" value="P-loop_NTPase"/>
</dbReference>
<evidence type="ECO:0000259" key="1">
    <source>
        <dbReference type="Pfam" id="PF00004"/>
    </source>
</evidence>
<reference evidence="2" key="1">
    <citation type="submission" date="2021-12" db="EMBL/GenBank/DDBJ databases">
        <title>Prjna785345.</title>
        <authorList>
            <person name="Rujirawat T."/>
            <person name="Krajaejun T."/>
        </authorList>
    </citation>
    <scope>NUCLEOTIDE SEQUENCE</scope>
    <source>
        <strain evidence="2">Pi057C3</strain>
    </source>
</reference>
<protein>
    <recommendedName>
        <fullName evidence="1">ATPase AAA-type core domain-containing protein</fullName>
    </recommendedName>
</protein>
<dbReference type="PANTHER" id="PTHR23070">
    <property type="entry name" value="BCS1 AAA-TYPE ATPASE"/>
    <property type="match status" value="1"/>
</dbReference>
<dbReference type="GO" id="GO:0016887">
    <property type="term" value="F:ATP hydrolysis activity"/>
    <property type="evidence" value="ECO:0007669"/>
    <property type="project" value="InterPro"/>
</dbReference>
<evidence type="ECO:0000313" key="2">
    <source>
        <dbReference type="EMBL" id="KAJ0389434.1"/>
    </source>
</evidence>
<dbReference type="Gene3D" id="3.40.50.300">
    <property type="entry name" value="P-loop containing nucleotide triphosphate hydrolases"/>
    <property type="match status" value="1"/>
</dbReference>
<comment type="caution">
    <text evidence="2">The sequence shown here is derived from an EMBL/GenBank/DDBJ whole genome shotgun (WGS) entry which is preliminary data.</text>
</comment>
<feature type="domain" description="ATPase AAA-type core" evidence="1">
    <location>
        <begin position="114"/>
        <end position="191"/>
    </location>
</feature>
<proteinExistence type="predicted"/>
<dbReference type="SUPFAM" id="SSF52540">
    <property type="entry name" value="P-loop containing nucleoside triphosphate hydrolases"/>
    <property type="match status" value="1"/>
</dbReference>
<dbReference type="InterPro" id="IPR050747">
    <property type="entry name" value="Mitochondrial_chaperone_BCS1"/>
</dbReference>
<dbReference type="GO" id="GO:0005524">
    <property type="term" value="F:ATP binding"/>
    <property type="evidence" value="ECO:0007669"/>
    <property type="project" value="InterPro"/>
</dbReference>
<dbReference type="AlphaFoldDB" id="A0AAD5Q0R3"/>
<dbReference type="Proteomes" id="UP001209570">
    <property type="component" value="Unassembled WGS sequence"/>
</dbReference>
<keyword evidence="3" id="KW-1185">Reference proteome</keyword>
<sequence>MPNGTQLIDRLVRKALIRYQRAEVVKAAKDKARYMYVQTLRAVKAAASDDGDNGDKTAATKMAVVYKRYALSDAKSFNTLFFEDKAAVIQLLDAFESRAGKFAIKGFPYKLGFLLHGPPGTGKTSLIKAIAQYTKRHIVTISLAKIKTNQQLMNAVFDLRFKVEGKDLPVNLTFKDVVFVLEDIDCASAIVNSRESSPSKPARRPSVSS</sequence>
<dbReference type="Pfam" id="PF00004">
    <property type="entry name" value="AAA"/>
    <property type="match status" value="1"/>
</dbReference>
<dbReference type="InterPro" id="IPR003959">
    <property type="entry name" value="ATPase_AAA_core"/>
</dbReference>
<organism evidence="2 3">
    <name type="scientific">Pythium insidiosum</name>
    <name type="common">Pythiosis disease agent</name>
    <dbReference type="NCBI Taxonomy" id="114742"/>
    <lineage>
        <taxon>Eukaryota</taxon>
        <taxon>Sar</taxon>
        <taxon>Stramenopiles</taxon>
        <taxon>Oomycota</taxon>
        <taxon>Peronosporomycetes</taxon>
        <taxon>Pythiales</taxon>
        <taxon>Pythiaceae</taxon>
        <taxon>Pythium</taxon>
    </lineage>
</organism>
<evidence type="ECO:0000313" key="3">
    <source>
        <dbReference type="Proteomes" id="UP001209570"/>
    </source>
</evidence>
<dbReference type="EMBL" id="JAKCXM010003833">
    <property type="protein sequence ID" value="KAJ0389434.1"/>
    <property type="molecule type" value="Genomic_DNA"/>
</dbReference>
<accession>A0AAD5Q0R3</accession>
<name>A0AAD5Q0R3_PYTIN</name>
<gene>
    <name evidence="2" type="ORF">P43SY_010355</name>
</gene>